<name>A0A510DVI2_9CREN</name>
<dbReference type="OrthoDB" id="52918at2157"/>
<comment type="pathway">
    <text evidence="3 7">Carbohydrate degradation; glycolysis; pyruvate from D-glyceraldehyde 3-phosphate: step 3/5.</text>
</comment>
<dbReference type="GO" id="GO:0006096">
    <property type="term" value="P:glycolytic process"/>
    <property type="evidence" value="ECO:0007669"/>
    <property type="project" value="UniProtKB-UniRule"/>
</dbReference>
<gene>
    <name evidence="7" type="primary">apgM</name>
    <name evidence="9" type="ORF">IC006_1512</name>
    <name evidence="10" type="ORF">IC007_1489</name>
</gene>
<dbReference type="SUPFAM" id="SSF53649">
    <property type="entry name" value="Alkaline phosphatase-like"/>
    <property type="match status" value="1"/>
</dbReference>
<proteinExistence type="inferred from homology"/>
<dbReference type="Pfam" id="PF10143">
    <property type="entry name" value="PhosphMutase"/>
    <property type="match status" value="1"/>
</dbReference>
<evidence type="ECO:0000256" key="7">
    <source>
        <dbReference type="HAMAP-Rule" id="MF_01402"/>
    </source>
</evidence>
<dbReference type="RefSeq" id="WP_054845112.1">
    <property type="nucleotide sequence ID" value="NZ_AP018929.1"/>
</dbReference>
<evidence type="ECO:0000313" key="11">
    <source>
        <dbReference type="Proteomes" id="UP000322983"/>
    </source>
</evidence>
<evidence type="ECO:0000256" key="4">
    <source>
        <dbReference type="ARBA" id="ARBA00005524"/>
    </source>
</evidence>
<comment type="catalytic activity">
    <reaction evidence="1 7">
        <text>(2R)-2-phosphoglycerate = (2R)-3-phosphoglycerate</text>
        <dbReference type="Rhea" id="RHEA:15901"/>
        <dbReference type="ChEBI" id="CHEBI:58272"/>
        <dbReference type="ChEBI" id="CHEBI:58289"/>
        <dbReference type="EC" id="5.4.2.12"/>
    </reaction>
</comment>
<dbReference type="STRING" id="1294262.GCA_001316085_00533"/>
<evidence type="ECO:0000256" key="6">
    <source>
        <dbReference type="ARBA" id="ARBA00023235"/>
    </source>
</evidence>
<dbReference type="PANTHER" id="PTHR31209:SF0">
    <property type="entry name" value="METALLOENZYME DOMAIN-CONTAINING PROTEIN"/>
    <property type="match status" value="1"/>
</dbReference>
<dbReference type="HAMAP" id="MF_01402_A">
    <property type="entry name" value="ApgM_A"/>
    <property type="match status" value="1"/>
</dbReference>
<dbReference type="EC" id="5.4.2.12" evidence="7"/>
<evidence type="ECO:0000256" key="5">
    <source>
        <dbReference type="ARBA" id="ARBA00023152"/>
    </source>
</evidence>
<dbReference type="Proteomes" id="UP000325030">
    <property type="component" value="Chromosome"/>
</dbReference>
<dbReference type="CDD" id="cd16011">
    <property type="entry name" value="iPGM_like"/>
    <property type="match status" value="1"/>
</dbReference>
<protein>
    <recommendedName>
        <fullName evidence="7">2,3-bisphosphoglycerate-independent phosphoglycerate mutase</fullName>
        <shortName evidence="7">BPG-independent PGAM</shortName>
        <shortName evidence="7">Phosphoglyceromutase</shortName>
        <shortName evidence="7">aPGAM</shortName>
        <ecNumber evidence="7">5.4.2.12</ecNumber>
    </recommendedName>
</protein>
<evidence type="ECO:0000313" key="9">
    <source>
        <dbReference type="EMBL" id="BBG24205.1"/>
    </source>
</evidence>
<feature type="domain" description="Metalloenzyme" evidence="8">
    <location>
        <begin position="5"/>
        <end position="404"/>
    </location>
</feature>
<reference evidence="9 11" key="2">
    <citation type="journal article" date="2020" name="Int. J. Syst. Evol. Microbiol.">
        <title>Sulfuracidifex tepidarius gen. nov., sp. nov. and transfer of Sulfolobus metallicus Huber and Stetter 1992 to the genus Sulfuracidifex as Sulfuracidifex metallicus comb. nov.</title>
        <authorList>
            <person name="Itoh T."/>
            <person name="Miura T."/>
            <person name="Sakai H.D."/>
            <person name="Kato S."/>
            <person name="Ohkuma M."/>
            <person name="Takashina T."/>
        </authorList>
    </citation>
    <scope>NUCLEOTIDE SEQUENCE [LARGE SCALE GENOMIC DNA]</scope>
    <source>
        <strain evidence="9 11">IC-006</strain>
        <strain evidence="10">IC-007</strain>
    </source>
</reference>
<dbReference type="InterPro" id="IPR004456">
    <property type="entry name" value="Pglycerate_mutase_ApgM"/>
</dbReference>
<dbReference type="GeneID" id="41717827"/>
<keyword evidence="11" id="KW-1185">Reference proteome</keyword>
<dbReference type="InterPro" id="IPR006124">
    <property type="entry name" value="Metalloenzyme"/>
</dbReference>
<dbReference type="Gene3D" id="3.40.720.10">
    <property type="entry name" value="Alkaline Phosphatase, subunit A"/>
    <property type="match status" value="2"/>
</dbReference>
<dbReference type="KEGG" id="step:IC006_1512"/>
<dbReference type="InterPro" id="IPR023665">
    <property type="entry name" value="ApgAM_prokaryotes"/>
</dbReference>
<evidence type="ECO:0000313" key="10">
    <source>
        <dbReference type="EMBL" id="BBG26962.1"/>
    </source>
</evidence>
<evidence type="ECO:0000256" key="1">
    <source>
        <dbReference type="ARBA" id="ARBA00000370"/>
    </source>
</evidence>
<organism evidence="9 11">
    <name type="scientific">Sulfuracidifex tepidarius</name>
    <dbReference type="NCBI Taxonomy" id="1294262"/>
    <lineage>
        <taxon>Archaea</taxon>
        <taxon>Thermoproteota</taxon>
        <taxon>Thermoprotei</taxon>
        <taxon>Sulfolobales</taxon>
        <taxon>Sulfolobaceae</taxon>
        <taxon>Sulfuracidifex</taxon>
    </lineage>
</organism>
<dbReference type="PIRSF" id="PIRSF006392">
    <property type="entry name" value="IPGAM_arch"/>
    <property type="match status" value="1"/>
</dbReference>
<dbReference type="PANTHER" id="PTHR31209">
    <property type="entry name" value="COFACTOR-INDEPENDENT PHOSPHOGLYCERATE MUTASE"/>
    <property type="match status" value="1"/>
</dbReference>
<dbReference type="Pfam" id="PF01676">
    <property type="entry name" value="Metalloenzyme"/>
    <property type="match status" value="1"/>
</dbReference>
<comment type="similarity">
    <text evidence="4 7">Belongs to the BPG-independent phosphoglycerate mutase family. A-PGAM subfamily.</text>
</comment>
<evidence type="ECO:0000313" key="12">
    <source>
        <dbReference type="Proteomes" id="UP000325030"/>
    </source>
</evidence>
<keyword evidence="5 7" id="KW-0324">Glycolysis</keyword>
<accession>A0A510E378</accession>
<comment type="function">
    <text evidence="2 7">Catalyzes the interconversion of 2-phosphoglycerate and 3-phosphoglycerate.</text>
</comment>
<evidence type="ECO:0000256" key="3">
    <source>
        <dbReference type="ARBA" id="ARBA00004798"/>
    </source>
</evidence>
<dbReference type="NCBIfam" id="TIGR00306">
    <property type="entry name" value="apgM"/>
    <property type="match status" value="1"/>
</dbReference>
<evidence type="ECO:0000256" key="2">
    <source>
        <dbReference type="ARBA" id="ARBA00002315"/>
    </source>
</evidence>
<dbReference type="Proteomes" id="UP000322983">
    <property type="component" value="Chromosome"/>
</dbReference>
<accession>A0A510DVI2</accession>
<dbReference type="UniPathway" id="UPA00109">
    <property type="reaction ID" value="UER00186"/>
</dbReference>
<dbReference type="AlphaFoldDB" id="A0A510DVI2"/>
<dbReference type="GO" id="GO:0004619">
    <property type="term" value="F:phosphoglycerate mutase activity"/>
    <property type="evidence" value="ECO:0007669"/>
    <property type="project" value="UniProtKB-UniRule"/>
</dbReference>
<dbReference type="GO" id="GO:0046872">
    <property type="term" value="F:metal ion binding"/>
    <property type="evidence" value="ECO:0007669"/>
    <property type="project" value="InterPro"/>
</dbReference>
<dbReference type="EMBL" id="AP018929">
    <property type="protein sequence ID" value="BBG24205.1"/>
    <property type="molecule type" value="Genomic_DNA"/>
</dbReference>
<reference evidence="12" key="1">
    <citation type="submission" date="2018-09" db="EMBL/GenBank/DDBJ databases">
        <title>Complete Genome Sequencing of Sulfolobus sp. JCM 16834.</title>
        <authorList>
            <person name="Kato S."/>
            <person name="Itoh T."/>
            <person name="Ohkuma M."/>
        </authorList>
    </citation>
    <scope>NUCLEOTIDE SEQUENCE [LARGE SCALE GENOMIC DNA]</scope>
    <source>
        <strain evidence="12">IC-007</strain>
    </source>
</reference>
<dbReference type="InterPro" id="IPR017850">
    <property type="entry name" value="Alkaline_phosphatase_core_sf"/>
</dbReference>
<dbReference type="NCBIfam" id="NF003104">
    <property type="entry name" value="PRK04024.1"/>
    <property type="match status" value="1"/>
</dbReference>
<evidence type="ECO:0000259" key="8">
    <source>
        <dbReference type="Pfam" id="PF01676"/>
    </source>
</evidence>
<keyword evidence="6 7" id="KW-0413">Isomerase</keyword>
<sequence length="414" mass="44980">MRKYKVLLVIGDGLGDRPVASLGGLTPLQYAKKPNIDNLLKTSLVGLMDPISPGIIPGSDTSHLSIFGLDPYKYYRGRGAFEALGAGAELKHGDVAFRGNFATVDNMIVKDRRAGRKLDEGQELVDELNSKIGSVDGVKVSFYKGTEHRVAVVLSGTGLSDKVSDTDPHEVGKKVLESKPLEETPEARKTSDVLNKLTFMMNKVLSESKANAERVKKGELPANIVLVRGAASYVKLPKLQHYTGMRGVTVAATALIKGICKELGMEVVTPPGATGGIDTDYDSKARAAIEFLKSDNYDFVFLHIKATDAASHDGKVEEKVKAIERIDYVIGKIMDSVGDDMVIALTGDHATPVEKKEHAGDPVPIFIHVPYHVPFDQVEDFNEVDAKKGSLRVRGMDVMNLLLNYSQRAEKYGA</sequence>
<dbReference type="EMBL" id="AP018930">
    <property type="protein sequence ID" value="BBG26962.1"/>
    <property type="molecule type" value="Genomic_DNA"/>
</dbReference>